<reference evidence="2 3" key="1">
    <citation type="submission" date="2020-03" db="EMBL/GenBank/DDBJ databases">
        <title>Draft genome of Streptomyces sp. ventii, isolated from the Axial Seamount in the Pacific Ocean, and resequencing of the two type strains Streptomyces lonarensis strain NCL 716 and Streptomyces bohaiensis strain 11A07.</title>
        <authorList>
            <person name="Loughran R.M."/>
            <person name="Pfannmuller K.M."/>
            <person name="Wasson B.J."/>
            <person name="Deadmond M.C."/>
            <person name="Paddock B.E."/>
            <person name="Koyack M.J."/>
            <person name="Gallegos D.A."/>
            <person name="Mitchell E.A."/>
            <person name="Ushijima B."/>
            <person name="Saw J.H."/>
            <person name="Mcphail K.L."/>
            <person name="Videau P."/>
        </authorList>
    </citation>
    <scope>NUCLEOTIDE SEQUENCE [LARGE SCALE GENOMIC DNA]</scope>
    <source>
        <strain evidence="2 3">NCL716</strain>
    </source>
</reference>
<dbReference type="Proteomes" id="UP000578686">
    <property type="component" value="Unassembled WGS sequence"/>
</dbReference>
<dbReference type="AlphaFoldDB" id="A0A7X6D154"/>
<keyword evidence="3" id="KW-1185">Reference proteome</keyword>
<feature type="region of interest" description="Disordered" evidence="1">
    <location>
        <begin position="84"/>
        <end position="130"/>
    </location>
</feature>
<gene>
    <name evidence="2" type="ORF">HCN56_11740</name>
</gene>
<organism evidence="2 3">
    <name type="scientific">Streptomyces lonarensis</name>
    <dbReference type="NCBI Taxonomy" id="700599"/>
    <lineage>
        <taxon>Bacteria</taxon>
        <taxon>Bacillati</taxon>
        <taxon>Actinomycetota</taxon>
        <taxon>Actinomycetes</taxon>
        <taxon>Kitasatosporales</taxon>
        <taxon>Streptomycetaceae</taxon>
        <taxon>Streptomyces</taxon>
    </lineage>
</organism>
<sequence length="130" mass="13807">MNNSAGIGAAVACGYLLGRTKKAKVALGVGIYLVGRRAAGGGQGGMALPPALADLGGQVRDELLPAVRDVARQAVAQRVERFSDSLAARRNAPEPEEEWEEEWDEEAELLDDEPEDEPPAPRNRKSASDA</sequence>
<dbReference type="RefSeq" id="WP_167970130.1">
    <property type="nucleotide sequence ID" value="NZ_BHZG01000428.1"/>
</dbReference>
<accession>A0A7X6D154</accession>
<protein>
    <submittedName>
        <fullName evidence="2">Uncharacterized protein</fullName>
    </submittedName>
</protein>
<name>A0A7X6D154_9ACTN</name>
<proteinExistence type="predicted"/>
<evidence type="ECO:0000313" key="2">
    <source>
        <dbReference type="EMBL" id="NJQ06237.1"/>
    </source>
</evidence>
<dbReference type="EMBL" id="JAAVJD010000072">
    <property type="protein sequence ID" value="NJQ06237.1"/>
    <property type="molecule type" value="Genomic_DNA"/>
</dbReference>
<comment type="caution">
    <text evidence="2">The sequence shown here is derived from an EMBL/GenBank/DDBJ whole genome shotgun (WGS) entry which is preliminary data.</text>
</comment>
<feature type="compositionally biased region" description="Acidic residues" evidence="1">
    <location>
        <begin position="94"/>
        <end position="118"/>
    </location>
</feature>
<evidence type="ECO:0000313" key="3">
    <source>
        <dbReference type="Proteomes" id="UP000578686"/>
    </source>
</evidence>
<evidence type="ECO:0000256" key="1">
    <source>
        <dbReference type="SAM" id="MobiDB-lite"/>
    </source>
</evidence>